<evidence type="ECO:0000259" key="2">
    <source>
        <dbReference type="PROSITE" id="PS50909"/>
    </source>
</evidence>
<evidence type="ECO:0000313" key="4">
    <source>
        <dbReference type="Proteomes" id="UP000315783"/>
    </source>
</evidence>
<dbReference type="SUPFAM" id="SSF48464">
    <property type="entry name" value="ENTH/VHS domain"/>
    <property type="match status" value="1"/>
</dbReference>
<dbReference type="GO" id="GO:0030479">
    <property type="term" value="C:actin cortical patch"/>
    <property type="evidence" value="ECO:0007669"/>
    <property type="project" value="TreeGrafter"/>
</dbReference>
<name>A0A545WE54_9HYPO</name>
<dbReference type="Proteomes" id="UP000315783">
    <property type="component" value="Unassembled WGS sequence"/>
</dbReference>
<comment type="caution">
    <text evidence="3">The sequence shown here is derived from an EMBL/GenBank/DDBJ whole genome shotgun (WGS) entry which is preliminary data.</text>
</comment>
<dbReference type="EMBL" id="SPUK01000001">
    <property type="protein sequence ID" value="TQW01103.1"/>
    <property type="molecule type" value="Genomic_DNA"/>
</dbReference>
<dbReference type="PROSITE" id="PS50909">
    <property type="entry name" value="GAT"/>
    <property type="match status" value="1"/>
</dbReference>
<evidence type="ECO:0000256" key="1">
    <source>
        <dbReference type="SAM" id="MobiDB-lite"/>
    </source>
</evidence>
<dbReference type="Gene3D" id="1.20.58.160">
    <property type="match status" value="1"/>
</dbReference>
<feature type="domain" description="GAT" evidence="2">
    <location>
        <begin position="224"/>
        <end position="313"/>
    </location>
</feature>
<protein>
    <submittedName>
        <fullName evidence="3">VHS/GAT domain-containing protein</fullName>
    </submittedName>
</protein>
<dbReference type="PANTHER" id="PTHR47789:SF1">
    <property type="entry name" value="LAS SEVENTEEN-BINDING PROTEIN 5"/>
    <property type="match status" value="1"/>
</dbReference>
<sequence>MKSMKSLSMNKMLGGIKRKSTLPAPSASAAAAVPQEGEAPEKTAHNSVKAFCESGYNVQGDEVLFLPPIVDAAESSPAAATECARLIRKFMSKDYFGRAAWQYNAIMLLRILTENPGPMFTRNIDAKFADTCKALLRGTKDLNVRQMLIETLDDFQQTKSYDDNLSVLLTMWAKERTKIQAVYGNAPRMAPRPFLTNQPQQQFPNNNANNQNYFSRHHTNNKLPSSVELASRLEEARTSAKLLEQVVMNTPPAETLNNDLIKEFADRCLSASRSIQGYMVSTNPGPDNETMESLIDTNEQLQTALNHHQRSVLSARKQLGLNVRSEETTPAAGTPVGEPVSPLLDSPALPVRSAKGKQTDLYQADSSGVDVGPTLGLASGSGSGSGSSSKGKQGQGNGAAHDDENPFADPFADPEHHDDTLNGASRSRTPAAHDDLPQEPFHPGFTPAAVPPGGHPALRNDAAGSGPAGVKDTSIEDLYEAAAASGKGKSTA</sequence>
<dbReference type="GO" id="GO:0007015">
    <property type="term" value="P:actin filament organization"/>
    <property type="evidence" value="ECO:0007669"/>
    <property type="project" value="InterPro"/>
</dbReference>
<dbReference type="SUPFAM" id="SSF89009">
    <property type="entry name" value="GAT-like domain"/>
    <property type="match status" value="1"/>
</dbReference>
<dbReference type="InterPro" id="IPR008942">
    <property type="entry name" value="ENTH_VHS"/>
</dbReference>
<dbReference type="GO" id="GO:0035091">
    <property type="term" value="F:phosphatidylinositol binding"/>
    <property type="evidence" value="ECO:0007669"/>
    <property type="project" value="InterPro"/>
</dbReference>
<organism evidence="3 4">
    <name type="scientific">Cordyceps javanica</name>
    <dbReference type="NCBI Taxonomy" id="43265"/>
    <lineage>
        <taxon>Eukaryota</taxon>
        <taxon>Fungi</taxon>
        <taxon>Dikarya</taxon>
        <taxon>Ascomycota</taxon>
        <taxon>Pezizomycotina</taxon>
        <taxon>Sordariomycetes</taxon>
        <taxon>Hypocreomycetidae</taxon>
        <taxon>Hypocreales</taxon>
        <taxon>Cordycipitaceae</taxon>
        <taxon>Cordyceps</taxon>
    </lineage>
</organism>
<gene>
    <name evidence="3" type="ORF">IF1G_01034</name>
</gene>
<keyword evidence="4" id="KW-1185">Reference proteome</keyword>
<dbReference type="GO" id="GO:0043130">
    <property type="term" value="F:ubiquitin binding"/>
    <property type="evidence" value="ECO:0007669"/>
    <property type="project" value="InterPro"/>
</dbReference>
<dbReference type="GO" id="GO:0006897">
    <property type="term" value="P:endocytosis"/>
    <property type="evidence" value="ECO:0007669"/>
    <property type="project" value="InterPro"/>
</dbReference>
<dbReference type="CDD" id="cd21383">
    <property type="entry name" value="GAT_GGA_Tom1-like"/>
    <property type="match status" value="1"/>
</dbReference>
<feature type="region of interest" description="Disordered" evidence="1">
    <location>
        <begin position="325"/>
        <end position="471"/>
    </location>
</feature>
<dbReference type="STRING" id="43265.A0A545WE54"/>
<dbReference type="InterPro" id="IPR038425">
    <property type="entry name" value="GAT_sf"/>
</dbReference>
<evidence type="ECO:0000313" key="3">
    <source>
        <dbReference type="EMBL" id="TQW01103.1"/>
    </source>
</evidence>
<dbReference type="AlphaFoldDB" id="A0A545WE54"/>
<dbReference type="InterPro" id="IPR004152">
    <property type="entry name" value="GAT_dom"/>
</dbReference>
<dbReference type="PANTHER" id="PTHR47789">
    <property type="entry name" value="LAS SEVENTEEN-BINDING PROTEIN 5"/>
    <property type="match status" value="1"/>
</dbReference>
<proteinExistence type="predicted"/>
<accession>A0A545WE54</accession>
<dbReference type="InterPro" id="IPR045007">
    <property type="entry name" value="LSB5"/>
</dbReference>
<dbReference type="Pfam" id="PF03127">
    <property type="entry name" value="GAT"/>
    <property type="match status" value="1"/>
</dbReference>
<dbReference type="OrthoDB" id="5393057at2759"/>
<reference evidence="3 4" key="1">
    <citation type="journal article" date="2019" name="Appl. Microbiol. Biotechnol.">
        <title>Genome sequence of Isaria javanica and comparative genome analysis insights into family S53 peptidase evolution in fungal entomopathogens.</title>
        <authorList>
            <person name="Lin R."/>
            <person name="Zhang X."/>
            <person name="Xin B."/>
            <person name="Zou M."/>
            <person name="Gao Y."/>
            <person name="Qin F."/>
            <person name="Hu Q."/>
            <person name="Xie B."/>
            <person name="Cheng X."/>
        </authorList>
    </citation>
    <scope>NUCLEOTIDE SEQUENCE [LARGE SCALE GENOMIC DNA]</scope>
    <source>
        <strain evidence="3 4">IJ1G</strain>
    </source>
</reference>
<dbReference type="GO" id="GO:0051666">
    <property type="term" value="P:actin cortical patch localization"/>
    <property type="evidence" value="ECO:0007669"/>
    <property type="project" value="TreeGrafter"/>
</dbReference>
<dbReference type="Gene3D" id="1.25.40.90">
    <property type="match status" value="1"/>
</dbReference>